<dbReference type="InterPro" id="IPR012872">
    <property type="entry name" value="DUF1670"/>
</dbReference>
<name>A6DIL0_9BACT</name>
<dbReference type="AlphaFoldDB" id="A6DIL0"/>
<gene>
    <name evidence="1" type="ORF">LNTAR_10286</name>
</gene>
<keyword evidence="2" id="KW-1185">Reference proteome</keyword>
<organism evidence="1 2">
    <name type="scientific">Lentisphaera araneosa HTCC2155</name>
    <dbReference type="NCBI Taxonomy" id="313628"/>
    <lineage>
        <taxon>Bacteria</taxon>
        <taxon>Pseudomonadati</taxon>
        <taxon>Lentisphaerota</taxon>
        <taxon>Lentisphaeria</taxon>
        <taxon>Lentisphaerales</taxon>
        <taxon>Lentisphaeraceae</taxon>
        <taxon>Lentisphaera</taxon>
    </lineage>
</organism>
<dbReference type="OrthoDB" id="5813333at2"/>
<dbReference type="Pfam" id="PF07900">
    <property type="entry name" value="DUF1670"/>
    <property type="match status" value="1"/>
</dbReference>
<sequence>MKDKLVNKKESKPEPAWTKKDFKAVLMNFFLQHCPQLGGELLVERLVLELIKTIETYYPATERMKMGQALWYAVDAAETAGYGKALERCKLVPVVLDMIHDDDIEAYLAKEKKRKRNITKVVRIFDQTYQQGGVLTLADAGSIMGLSPSTISSYLREYEKEHNRLVPRRGTIHDLGPTLTHKRIICIKHCYEGKSIEQTARETTHSVRAVTRYTNDFKRVQTCLKEGWKVEKIAAATGLSKSLTQEYIDLIENKPQEETEG</sequence>
<accession>A6DIL0</accession>
<evidence type="ECO:0008006" key="3">
    <source>
        <dbReference type="Google" id="ProtNLM"/>
    </source>
</evidence>
<dbReference type="EMBL" id="ABCK01000005">
    <property type="protein sequence ID" value="EDM28296.1"/>
    <property type="molecule type" value="Genomic_DNA"/>
</dbReference>
<dbReference type="eggNOG" id="COG1349">
    <property type="taxonomic scope" value="Bacteria"/>
</dbReference>
<dbReference type="STRING" id="313628.LNTAR_10286"/>
<proteinExistence type="predicted"/>
<protein>
    <recommendedName>
        <fullName evidence="3">DUF1670 domain-containing protein</fullName>
    </recommendedName>
</protein>
<dbReference type="RefSeq" id="WP_007277741.1">
    <property type="nucleotide sequence ID" value="NZ_ABCK01000005.1"/>
</dbReference>
<dbReference type="Proteomes" id="UP000004947">
    <property type="component" value="Unassembled WGS sequence"/>
</dbReference>
<evidence type="ECO:0000313" key="2">
    <source>
        <dbReference type="Proteomes" id="UP000004947"/>
    </source>
</evidence>
<reference evidence="1 2" key="1">
    <citation type="journal article" date="2010" name="J. Bacteriol.">
        <title>Genome sequence of Lentisphaera araneosa HTCC2155T, the type species of the order Lentisphaerales in the phylum Lentisphaerae.</title>
        <authorList>
            <person name="Thrash J.C."/>
            <person name="Cho J.C."/>
            <person name="Vergin K.L."/>
            <person name="Morris R.M."/>
            <person name="Giovannoni S.J."/>
        </authorList>
    </citation>
    <scope>NUCLEOTIDE SEQUENCE [LARGE SCALE GENOMIC DNA]</scope>
    <source>
        <strain evidence="1 2">HTCC2155</strain>
    </source>
</reference>
<comment type="caution">
    <text evidence="1">The sequence shown here is derived from an EMBL/GenBank/DDBJ whole genome shotgun (WGS) entry which is preliminary data.</text>
</comment>
<evidence type="ECO:0000313" key="1">
    <source>
        <dbReference type="EMBL" id="EDM28296.1"/>
    </source>
</evidence>